<evidence type="ECO:0000313" key="2">
    <source>
        <dbReference type="EMBL" id="HIZ38122.1"/>
    </source>
</evidence>
<comment type="caution">
    <text evidence="2">The sequence shown here is derived from an EMBL/GenBank/DDBJ whole genome shotgun (WGS) entry which is preliminary data.</text>
</comment>
<organism evidence="2 3">
    <name type="scientific">Candidatus Ruania gallistercoris</name>
    <dbReference type="NCBI Taxonomy" id="2838746"/>
    <lineage>
        <taxon>Bacteria</taxon>
        <taxon>Bacillati</taxon>
        <taxon>Actinomycetota</taxon>
        <taxon>Actinomycetes</taxon>
        <taxon>Micrococcales</taxon>
        <taxon>Ruaniaceae</taxon>
        <taxon>Ruania</taxon>
    </lineage>
</organism>
<evidence type="ECO:0000313" key="3">
    <source>
        <dbReference type="Proteomes" id="UP000824037"/>
    </source>
</evidence>
<keyword evidence="1" id="KW-1133">Transmembrane helix</keyword>
<reference evidence="2" key="2">
    <citation type="submission" date="2021-04" db="EMBL/GenBank/DDBJ databases">
        <authorList>
            <person name="Gilroy R."/>
        </authorList>
    </citation>
    <scope>NUCLEOTIDE SEQUENCE</scope>
    <source>
        <strain evidence="2">ChiGjej4B4-7305</strain>
    </source>
</reference>
<dbReference type="AlphaFoldDB" id="A0A9D2J6P9"/>
<gene>
    <name evidence="2" type="ORF">H9815_20285</name>
</gene>
<proteinExistence type="predicted"/>
<evidence type="ECO:0000256" key="1">
    <source>
        <dbReference type="SAM" id="Phobius"/>
    </source>
</evidence>
<keyword evidence="1" id="KW-0472">Membrane</keyword>
<dbReference type="Proteomes" id="UP000824037">
    <property type="component" value="Unassembled WGS sequence"/>
</dbReference>
<protein>
    <submittedName>
        <fullName evidence="2">RDD family protein</fullName>
    </submittedName>
</protein>
<dbReference type="EMBL" id="DXBY01000345">
    <property type="protein sequence ID" value="HIZ38122.1"/>
    <property type="molecule type" value="Genomic_DNA"/>
</dbReference>
<name>A0A9D2J6P9_9MICO</name>
<feature type="transmembrane region" description="Helical" evidence="1">
    <location>
        <begin position="57"/>
        <end position="75"/>
    </location>
</feature>
<accession>A0A9D2J6P9</accession>
<feature type="transmembrane region" description="Helical" evidence="1">
    <location>
        <begin position="31"/>
        <end position="51"/>
    </location>
</feature>
<keyword evidence="1" id="KW-0812">Transmembrane</keyword>
<reference evidence="2" key="1">
    <citation type="journal article" date="2021" name="PeerJ">
        <title>Extensive microbial diversity within the chicken gut microbiome revealed by metagenomics and culture.</title>
        <authorList>
            <person name="Gilroy R."/>
            <person name="Ravi A."/>
            <person name="Getino M."/>
            <person name="Pursley I."/>
            <person name="Horton D.L."/>
            <person name="Alikhan N.F."/>
            <person name="Baker D."/>
            <person name="Gharbi K."/>
            <person name="Hall N."/>
            <person name="Watson M."/>
            <person name="Adriaenssens E.M."/>
            <person name="Foster-Nyarko E."/>
            <person name="Jarju S."/>
            <person name="Secka A."/>
            <person name="Antonio M."/>
            <person name="Oren A."/>
            <person name="Chaudhuri R.R."/>
            <person name="La Ragione R."/>
            <person name="Hildebrand F."/>
            <person name="Pallen M.J."/>
        </authorList>
    </citation>
    <scope>NUCLEOTIDE SEQUENCE</scope>
    <source>
        <strain evidence="2">ChiGjej4B4-7305</strain>
    </source>
</reference>
<sequence length="132" mass="13899">MSDVTQARGSEPSRDARESAEQFPGYWGRRILAICIDWALASAISAGFFGYDQMATLAAFGVMTFVLVGTAGTTIGHRIAGLGMRTLAGGLPGPVRGLARTVGVLLVIPVVVTDPAGRSLHDRWSGTQVVRL</sequence>